<evidence type="ECO:0000256" key="7">
    <source>
        <dbReference type="SAM" id="MobiDB-lite"/>
    </source>
</evidence>
<dbReference type="GO" id="GO:0002237">
    <property type="term" value="P:response to molecule of bacterial origin"/>
    <property type="evidence" value="ECO:0007669"/>
    <property type="project" value="UniProtKB-ARBA"/>
</dbReference>
<keyword evidence="2" id="KW-0805">Transcription regulation</keyword>
<evidence type="ECO:0000256" key="3">
    <source>
        <dbReference type="ARBA" id="ARBA00023125"/>
    </source>
</evidence>
<feature type="coiled-coil region" evidence="6">
    <location>
        <begin position="52"/>
        <end position="103"/>
    </location>
</feature>
<keyword evidence="3" id="KW-0238">DNA-binding</keyword>
<feature type="domain" description="WRKY" evidence="8">
    <location>
        <begin position="147"/>
        <end position="213"/>
    </location>
</feature>
<dbReference type="GO" id="GO:0031347">
    <property type="term" value="P:regulation of defense response"/>
    <property type="evidence" value="ECO:0007669"/>
    <property type="project" value="UniProtKB-ARBA"/>
</dbReference>
<evidence type="ECO:0000313" key="10">
    <source>
        <dbReference type="RefSeq" id="XP_022750322.1"/>
    </source>
</evidence>
<dbReference type="Pfam" id="PF03106">
    <property type="entry name" value="WRKY"/>
    <property type="match status" value="1"/>
</dbReference>
<dbReference type="InterPro" id="IPR044810">
    <property type="entry name" value="WRKY_plant"/>
</dbReference>
<protein>
    <submittedName>
        <fullName evidence="10">Probable WRKY transcription factor 40</fullName>
    </submittedName>
</protein>
<name>A0A6P5ZCW6_DURZI</name>
<dbReference type="SMART" id="SM00774">
    <property type="entry name" value="WRKY"/>
    <property type="match status" value="1"/>
</dbReference>
<dbReference type="RefSeq" id="XP_022750322.1">
    <property type="nucleotide sequence ID" value="XM_022894587.1"/>
</dbReference>
<feature type="compositionally biased region" description="Low complexity" evidence="7">
    <location>
        <begin position="219"/>
        <end position="236"/>
    </location>
</feature>
<dbReference type="GeneID" id="111299409"/>
<keyword evidence="6" id="KW-0175">Coiled coil</keyword>
<dbReference type="Proteomes" id="UP000515121">
    <property type="component" value="Unplaced"/>
</dbReference>
<dbReference type="InterPro" id="IPR003657">
    <property type="entry name" value="WRKY_dom"/>
</dbReference>
<sequence>MESAWVDTALDLNINPFYHSNKTLKGESKGEVADSDVKVPVKQETGVLVEELNRVNAENKKLNEMLTDLCEKYYSLHNQFMELVSKNSENEAATSKKRKAECEDYTNMIGFSGNDESSCIDEESCKRPKECFKAKISSVYLRTDPSDNSMIVRDGYQWRKYGQKVTRDNPSPRAYFKCSFAPSCPVKRKVQRSAEDPSILVATYEGEHNHPQPSPAELSFSSNSNANPRSAPVSAPTKSSASAVTLELMQPAGMGDDTKKPVQQTTIQQILVQKMAASLTRDPNFTAALAAAISGGVVDQHRIQKW</sequence>
<keyword evidence="5" id="KW-0539">Nucleus</keyword>
<feature type="region of interest" description="Disordered" evidence="7">
    <location>
        <begin position="206"/>
        <end position="239"/>
    </location>
</feature>
<keyword evidence="9" id="KW-1185">Reference proteome</keyword>
<dbReference type="PROSITE" id="PS50811">
    <property type="entry name" value="WRKY"/>
    <property type="match status" value="1"/>
</dbReference>
<dbReference type="PANTHER" id="PTHR31429">
    <property type="entry name" value="WRKY TRANSCRIPTION FACTOR 36-RELATED"/>
    <property type="match status" value="1"/>
</dbReference>
<evidence type="ECO:0000256" key="5">
    <source>
        <dbReference type="ARBA" id="ARBA00023242"/>
    </source>
</evidence>
<dbReference type="OrthoDB" id="1879341at2759"/>
<accession>A0A6P5ZCW6</accession>
<reference evidence="10" key="1">
    <citation type="submission" date="2025-08" db="UniProtKB">
        <authorList>
            <consortium name="RefSeq"/>
        </authorList>
    </citation>
    <scope>IDENTIFICATION</scope>
    <source>
        <tissue evidence="10">Fruit stalk</tissue>
    </source>
</reference>
<dbReference type="GO" id="GO:0042742">
    <property type="term" value="P:defense response to bacterium"/>
    <property type="evidence" value="ECO:0007669"/>
    <property type="project" value="UniProtKB-ARBA"/>
</dbReference>
<dbReference type="AlphaFoldDB" id="A0A6P5ZCW6"/>
<gene>
    <name evidence="10" type="primary">LOC111299409</name>
</gene>
<organism evidence="9 10">
    <name type="scientific">Durio zibethinus</name>
    <name type="common">Durian</name>
    <dbReference type="NCBI Taxonomy" id="66656"/>
    <lineage>
        <taxon>Eukaryota</taxon>
        <taxon>Viridiplantae</taxon>
        <taxon>Streptophyta</taxon>
        <taxon>Embryophyta</taxon>
        <taxon>Tracheophyta</taxon>
        <taxon>Spermatophyta</taxon>
        <taxon>Magnoliopsida</taxon>
        <taxon>eudicotyledons</taxon>
        <taxon>Gunneridae</taxon>
        <taxon>Pentapetalae</taxon>
        <taxon>rosids</taxon>
        <taxon>malvids</taxon>
        <taxon>Malvales</taxon>
        <taxon>Malvaceae</taxon>
        <taxon>Helicteroideae</taxon>
        <taxon>Durio</taxon>
    </lineage>
</organism>
<dbReference type="GO" id="GO:0003700">
    <property type="term" value="F:DNA-binding transcription factor activity"/>
    <property type="evidence" value="ECO:0007669"/>
    <property type="project" value="InterPro"/>
</dbReference>
<dbReference type="InterPro" id="IPR036576">
    <property type="entry name" value="WRKY_dom_sf"/>
</dbReference>
<dbReference type="Gene3D" id="2.20.25.80">
    <property type="entry name" value="WRKY domain"/>
    <property type="match status" value="1"/>
</dbReference>
<dbReference type="SUPFAM" id="SSF118290">
    <property type="entry name" value="WRKY DNA-binding domain"/>
    <property type="match status" value="1"/>
</dbReference>
<dbReference type="PANTHER" id="PTHR31429:SF76">
    <property type="entry name" value="WRKY FAMILY TRANSCRIPTION FACTOR-RELATED"/>
    <property type="match status" value="1"/>
</dbReference>
<dbReference type="GO" id="GO:0005634">
    <property type="term" value="C:nucleus"/>
    <property type="evidence" value="ECO:0007669"/>
    <property type="project" value="UniProtKB-SubCell"/>
</dbReference>
<evidence type="ECO:0000259" key="8">
    <source>
        <dbReference type="PROSITE" id="PS50811"/>
    </source>
</evidence>
<dbReference type="FunFam" id="2.20.25.80:FF:000008">
    <property type="entry name" value="WRKY transcription factor 40"/>
    <property type="match status" value="1"/>
</dbReference>
<evidence type="ECO:0000256" key="1">
    <source>
        <dbReference type="ARBA" id="ARBA00004123"/>
    </source>
</evidence>
<evidence type="ECO:0000256" key="4">
    <source>
        <dbReference type="ARBA" id="ARBA00023163"/>
    </source>
</evidence>
<evidence type="ECO:0000313" key="9">
    <source>
        <dbReference type="Proteomes" id="UP000515121"/>
    </source>
</evidence>
<dbReference type="KEGG" id="dzi:111299409"/>
<evidence type="ECO:0000256" key="6">
    <source>
        <dbReference type="SAM" id="Coils"/>
    </source>
</evidence>
<evidence type="ECO:0000256" key="2">
    <source>
        <dbReference type="ARBA" id="ARBA00023015"/>
    </source>
</evidence>
<dbReference type="GO" id="GO:0009751">
    <property type="term" value="P:response to salicylic acid"/>
    <property type="evidence" value="ECO:0007669"/>
    <property type="project" value="UniProtKB-ARBA"/>
</dbReference>
<dbReference type="GO" id="GO:0043565">
    <property type="term" value="F:sequence-specific DNA binding"/>
    <property type="evidence" value="ECO:0007669"/>
    <property type="project" value="InterPro"/>
</dbReference>
<dbReference type="GO" id="GO:0050832">
    <property type="term" value="P:defense response to fungus"/>
    <property type="evidence" value="ECO:0007669"/>
    <property type="project" value="UniProtKB-ARBA"/>
</dbReference>
<keyword evidence="4" id="KW-0804">Transcription</keyword>
<comment type="subcellular location">
    <subcellularLocation>
        <location evidence="1">Nucleus</location>
    </subcellularLocation>
</comment>
<proteinExistence type="predicted"/>